<name>A0A449BKC4_9MOLU</name>
<dbReference type="CDD" id="cd09891">
    <property type="entry name" value="NGN_Bact_1"/>
    <property type="match status" value="1"/>
</dbReference>
<dbReference type="HAMAP" id="MF_00948">
    <property type="entry name" value="NusG"/>
    <property type="match status" value="1"/>
</dbReference>
<evidence type="ECO:0000256" key="3">
    <source>
        <dbReference type="ARBA" id="ARBA00023015"/>
    </source>
</evidence>
<dbReference type="EMBL" id="LR215050">
    <property type="protein sequence ID" value="VEU82921.1"/>
    <property type="molecule type" value="Genomic_DNA"/>
</dbReference>
<comment type="similarity">
    <text evidence="5 7">Belongs to the NusG family.</text>
</comment>
<dbReference type="PRINTS" id="PR00338">
    <property type="entry name" value="NUSGTNSCPFCT"/>
</dbReference>
<evidence type="ECO:0000256" key="2">
    <source>
        <dbReference type="ARBA" id="ARBA00022814"/>
    </source>
</evidence>
<evidence type="ECO:0000313" key="11">
    <source>
        <dbReference type="Proteomes" id="UP000290909"/>
    </source>
</evidence>
<dbReference type="InterPro" id="IPR043425">
    <property type="entry name" value="NusG-like"/>
</dbReference>
<evidence type="ECO:0000256" key="7">
    <source>
        <dbReference type="RuleBase" id="RU000538"/>
    </source>
</evidence>
<dbReference type="InterPro" id="IPR008991">
    <property type="entry name" value="Translation_prot_SH3-like_sf"/>
</dbReference>
<dbReference type="NCBIfam" id="TIGR01956">
    <property type="entry name" value="NusG_myco"/>
    <property type="match status" value="1"/>
</dbReference>
<dbReference type="AlphaFoldDB" id="A0A449BKC4"/>
<organism evidence="10 11">
    <name type="scientific">Acholeplasma hippikon</name>
    <dbReference type="NCBI Taxonomy" id="264636"/>
    <lineage>
        <taxon>Bacteria</taxon>
        <taxon>Bacillati</taxon>
        <taxon>Mycoplasmatota</taxon>
        <taxon>Mollicutes</taxon>
        <taxon>Acholeplasmatales</taxon>
        <taxon>Acholeplasmataceae</taxon>
        <taxon>Acholeplasma</taxon>
    </lineage>
</organism>
<dbReference type="Pfam" id="PF02357">
    <property type="entry name" value="NusG"/>
    <property type="match status" value="1"/>
</dbReference>
<dbReference type="InterPro" id="IPR001062">
    <property type="entry name" value="Transcrpt_antiterm_NusG"/>
</dbReference>
<dbReference type="Gene3D" id="3.30.70.940">
    <property type="entry name" value="NusG, N-terminal domain"/>
    <property type="match status" value="1"/>
</dbReference>
<dbReference type="RefSeq" id="WP_035368568.1">
    <property type="nucleotide sequence ID" value="NZ_LR215050.1"/>
</dbReference>
<evidence type="ECO:0000256" key="4">
    <source>
        <dbReference type="ARBA" id="ARBA00023163"/>
    </source>
</evidence>
<gene>
    <name evidence="5 10" type="primary">nusG</name>
    <name evidence="10" type="ORF">NCTC10172_00948</name>
</gene>
<evidence type="ECO:0000259" key="9">
    <source>
        <dbReference type="SMART" id="SM00739"/>
    </source>
</evidence>
<dbReference type="Proteomes" id="UP000290909">
    <property type="component" value="Chromosome"/>
</dbReference>
<dbReference type="InterPro" id="IPR005824">
    <property type="entry name" value="KOW"/>
</dbReference>
<dbReference type="PANTHER" id="PTHR30265:SF2">
    <property type="entry name" value="TRANSCRIPTION TERMINATION_ANTITERMINATION PROTEIN NUSG"/>
    <property type="match status" value="1"/>
</dbReference>
<keyword evidence="2 5" id="KW-0889">Transcription antitermination</keyword>
<dbReference type="GO" id="GO:0031564">
    <property type="term" value="P:transcription antitermination"/>
    <property type="evidence" value="ECO:0007669"/>
    <property type="project" value="UniProtKB-UniRule"/>
</dbReference>
<accession>A0A449BKC4</accession>
<feature type="domain" description="KOW" evidence="9">
    <location>
        <begin position="128"/>
        <end position="155"/>
    </location>
</feature>
<dbReference type="Gene3D" id="2.30.30.30">
    <property type="match status" value="1"/>
</dbReference>
<dbReference type="CDD" id="cd06091">
    <property type="entry name" value="KOW_NusG"/>
    <property type="match status" value="1"/>
</dbReference>
<keyword evidence="11" id="KW-1185">Reference proteome</keyword>
<evidence type="ECO:0000259" key="8">
    <source>
        <dbReference type="SMART" id="SM00738"/>
    </source>
</evidence>
<dbReference type="PANTHER" id="PTHR30265">
    <property type="entry name" value="RHO-INTERACTING TRANSCRIPTION TERMINATION FACTOR NUSG"/>
    <property type="match status" value="1"/>
</dbReference>
<dbReference type="GO" id="GO:0032784">
    <property type="term" value="P:regulation of DNA-templated transcription elongation"/>
    <property type="evidence" value="ECO:0007669"/>
    <property type="project" value="InterPro"/>
</dbReference>
<dbReference type="InterPro" id="IPR010216">
    <property type="entry name" value="Transcrpt_antiterm_NusG_myco"/>
</dbReference>
<dbReference type="InterPro" id="IPR014722">
    <property type="entry name" value="Rib_uL2_dom2"/>
</dbReference>
<protein>
    <recommendedName>
        <fullName evidence="5 6">Transcription termination/antitermination protein NusG</fullName>
    </recommendedName>
</protein>
<dbReference type="InterPro" id="IPR006645">
    <property type="entry name" value="NGN-like_dom"/>
</dbReference>
<proteinExistence type="inferred from homology"/>
<dbReference type="SUPFAM" id="SSF50104">
    <property type="entry name" value="Translation proteins SH3-like domain"/>
    <property type="match status" value="1"/>
</dbReference>
<dbReference type="GO" id="GO:0005829">
    <property type="term" value="C:cytosol"/>
    <property type="evidence" value="ECO:0007669"/>
    <property type="project" value="TreeGrafter"/>
</dbReference>
<dbReference type="SUPFAM" id="SSF82679">
    <property type="entry name" value="N-utilization substance G protein NusG, N-terminal domain"/>
    <property type="match status" value="1"/>
</dbReference>
<dbReference type="KEGG" id="ahk:NCTC10172_00948"/>
<dbReference type="GO" id="GO:0006353">
    <property type="term" value="P:DNA-templated transcription termination"/>
    <property type="evidence" value="ECO:0007669"/>
    <property type="project" value="UniProtKB-UniRule"/>
</dbReference>
<keyword evidence="4 5" id="KW-0804">Transcription</keyword>
<sequence length="182" mass="20754">MAEKAPKRRWYVIQTYSGYENAVKEDLLRRVESMGMQDYIFQVIVPEEPYIEKTKDGKEKEKIRQIFPGYVFVEMLVTDDSWFVVRNTPRVTGFLGSSGGGTKPVPLPEEEIKPILLKIGAITKPKYDYLLGKSVQIMSGPFEGQIGKVISIDVDQEKLIVEIDLFGRGTPTEIAFNQFREV</sequence>
<evidence type="ECO:0000256" key="1">
    <source>
        <dbReference type="ARBA" id="ARBA00022472"/>
    </source>
</evidence>
<dbReference type="SMART" id="SM00738">
    <property type="entry name" value="NGN"/>
    <property type="match status" value="1"/>
</dbReference>
<comment type="function">
    <text evidence="5 7">Participates in transcription elongation, termination and antitermination.</text>
</comment>
<dbReference type="NCBIfam" id="TIGR00922">
    <property type="entry name" value="nusG"/>
    <property type="match status" value="1"/>
</dbReference>
<dbReference type="InterPro" id="IPR047050">
    <property type="entry name" value="NGN"/>
</dbReference>
<keyword evidence="3 5" id="KW-0805">Transcription regulation</keyword>
<dbReference type="InterPro" id="IPR036735">
    <property type="entry name" value="NGN_dom_sf"/>
</dbReference>
<dbReference type="GO" id="GO:0006354">
    <property type="term" value="P:DNA-templated transcription elongation"/>
    <property type="evidence" value="ECO:0007669"/>
    <property type="project" value="UniProtKB-UniRule"/>
</dbReference>
<evidence type="ECO:0000313" key="10">
    <source>
        <dbReference type="EMBL" id="VEU82921.1"/>
    </source>
</evidence>
<evidence type="ECO:0000256" key="5">
    <source>
        <dbReference type="HAMAP-Rule" id="MF_00948"/>
    </source>
</evidence>
<evidence type="ECO:0000256" key="6">
    <source>
        <dbReference type="NCBIfam" id="TIGR01956"/>
    </source>
</evidence>
<dbReference type="SMART" id="SM00739">
    <property type="entry name" value="KOW"/>
    <property type="match status" value="1"/>
</dbReference>
<dbReference type="FunFam" id="3.30.70.940:FF:000002">
    <property type="entry name" value="Transcription termination/antitermination protein NusG"/>
    <property type="match status" value="1"/>
</dbReference>
<keyword evidence="1 5" id="KW-0806">Transcription termination</keyword>
<dbReference type="Pfam" id="PF00467">
    <property type="entry name" value="KOW"/>
    <property type="match status" value="1"/>
</dbReference>
<reference evidence="10 11" key="1">
    <citation type="submission" date="2019-01" db="EMBL/GenBank/DDBJ databases">
        <authorList>
            <consortium name="Pathogen Informatics"/>
        </authorList>
    </citation>
    <scope>NUCLEOTIDE SEQUENCE [LARGE SCALE GENOMIC DNA]</scope>
    <source>
        <strain evidence="10 11">NCTC10172</strain>
    </source>
</reference>
<dbReference type="STRING" id="1408416.GCA_000702765_00385"/>
<feature type="domain" description="NusG-like N-terminal" evidence="8">
    <location>
        <begin position="7"/>
        <end position="119"/>
    </location>
</feature>